<feature type="compositionally biased region" description="Basic and acidic residues" evidence="4">
    <location>
        <begin position="677"/>
        <end position="688"/>
    </location>
</feature>
<evidence type="ECO:0000313" key="6">
    <source>
        <dbReference type="EMBL" id="KAF9533942.1"/>
    </source>
</evidence>
<keyword evidence="6" id="KW-0808">Transferase</keyword>
<dbReference type="Pfam" id="PF00069">
    <property type="entry name" value="Pkinase"/>
    <property type="match status" value="1"/>
</dbReference>
<dbReference type="InterPro" id="IPR017441">
    <property type="entry name" value="Protein_kinase_ATP_BS"/>
</dbReference>
<dbReference type="InterPro" id="IPR011009">
    <property type="entry name" value="Kinase-like_dom_sf"/>
</dbReference>
<dbReference type="EMBL" id="MU157827">
    <property type="protein sequence ID" value="KAF9533942.1"/>
    <property type="molecule type" value="Genomic_DNA"/>
</dbReference>
<dbReference type="GO" id="GO:0010506">
    <property type="term" value="P:regulation of autophagy"/>
    <property type="evidence" value="ECO:0007669"/>
    <property type="project" value="InterPro"/>
</dbReference>
<feature type="region of interest" description="Disordered" evidence="4">
    <location>
        <begin position="659"/>
        <end position="703"/>
    </location>
</feature>
<feature type="region of interest" description="Disordered" evidence="4">
    <location>
        <begin position="883"/>
        <end position="962"/>
    </location>
</feature>
<dbReference type="AlphaFoldDB" id="A0A9P6JU82"/>
<dbReference type="InterPro" id="IPR008271">
    <property type="entry name" value="Ser/Thr_kinase_AS"/>
</dbReference>
<proteinExistence type="predicted"/>
<feature type="compositionally biased region" description="Basic and acidic residues" evidence="4">
    <location>
        <begin position="388"/>
        <end position="416"/>
    </location>
</feature>
<organism evidence="6 7">
    <name type="scientific">Crepidotus variabilis</name>
    <dbReference type="NCBI Taxonomy" id="179855"/>
    <lineage>
        <taxon>Eukaryota</taxon>
        <taxon>Fungi</taxon>
        <taxon>Dikarya</taxon>
        <taxon>Basidiomycota</taxon>
        <taxon>Agaricomycotina</taxon>
        <taxon>Agaricomycetes</taxon>
        <taxon>Agaricomycetidae</taxon>
        <taxon>Agaricales</taxon>
        <taxon>Agaricineae</taxon>
        <taxon>Crepidotaceae</taxon>
        <taxon>Crepidotus</taxon>
    </lineage>
</organism>
<dbReference type="PROSITE" id="PS50011">
    <property type="entry name" value="PROTEIN_KINASE_DOM"/>
    <property type="match status" value="1"/>
</dbReference>
<dbReference type="PANTHER" id="PTHR24348:SF72">
    <property type="entry name" value="SERINE_THREONINE PROTEIN KINASE"/>
    <property type="match status" value="1"/>
</dbReference>
<feature type="binding site" evidence="3">
    <location>
        <position position="62"/>
    </location>
    <ligand>
        <name>ATP</name>
        <dbReference type="ChEBI" id="CHEBI:30616"/>
    </ligand>
</feature>
<feature type="region of interest" description="Disordered" evidence="4">
    <location>
        <begin position="839"/>
        <end position="871"/>
    </location>
</feature>
<dbReference type="PROSITE" id="PS00108">
    <property type="entry name" value="PROTEIN_KINASE_ST"/>
    <property type="match status" value="1"/>
</dbReference>
<keyword evidence="7" id="KW-1185">Reference proteome</keyword>
<evidence type="ECO:0000256" key="2">
    <source>
        <dbReference type="ARBA" id="ARBA00022840"/>
    </source>
</evidence>
<sequence>MSAPYDPEGEAPTTSFLNTKRNAAMLNNYKRLHKVGGGHHGTVYLCLQQQERGTPDLAVAMKSVRRVNAREEGFRVLKERAGQAGLPKSSHGVSVADRVNSTEAKIRKEIAIMKKLRHPHVVRLYEVIDDRMREKIYIVMEYLGGGEVQWQSNDRPILTINQTRRIMRDALLGLEYLHYQGIIHRDIKPANLLYTMDRSHVKIGDFGVSHFSYAQRLSAVGHDASKLANQDPMDPLLLDDSALTRRAGTPVFLAPEVIWEYRSSRGKSAGTSPTLSVSSAPQTQSAPACYVPEPGLPVLDDNDVSPPRSPLDDRGHLTSLSNNFNGLNPTERPPISKAIDVWALGITFYCLLTGCTPFDRNCSEWSLYRYISQVDVELPPRLGADKIPTGDKRLMDGEKGKGLTKGEGKQKARDEQGEGPYIARILERFLQRDPANRMTLEEFKTSRFVTTSINNVDEWLSCTSPLPTPRIFVDSKETSQAMAPVRFRSDWGTRLVRQFSSLWSKRSNAARPGTTSVPHPHPLKRLTTVTGVPINAITSTPFPKGKSGTLGSSTGRYMAAAVASTSTARGVSSYGSSSGGFGVDGLKSSPAVVMLDKKAQPDLFRALSSKDIRKTLNDQHRSGEQREEVKPSPSPLEGKSMGWWRRNVAGILTWSPDRYQKSEEERQKDRKRLKEQHKKDPNRSDKERHTHHAGHHAGHQRAEDTFVNSGWQSDGEFDPLATSRTFDSCAADDLDTAQTTTSNLSPVDSNDMISPPFTRRSEEALRMYKPSPSSSAGTNFFTAARRASSWGQGDKNEYEVQSITSDVAPQESILESNEQVMWRGSEGLYVVDRGFLVQVPPDGEDAQDDIPMANVEGDESTGAGPGPSTAWHRAAVSGYTIQGDGHRLTPIMDTGSSQQPSTYEHSFSSRSRRSRRRRRHSHTHTTEEEEWSEDEDDDDDASSDHVFFSAGKRHAPIEEEST</sequence>
<dbReference type="PROSITE" id="PS00107">
    <property type="entry name" value="PROTEIN_KINASE_ATP"/>
    <property type="match status" value="1"/>
</dbReference>
<dbReference type="GO" id="GO:0004674">
    <property type="term" value="F:protein serine/threonine kinase activity"/>
    <property type="evidence" value="ECO:0007669"/>
    <property type="project" value="InterPro"/>
</dbReference>
<evidence type="ECO:0000313" key="7">
    <source>
        <dbReference type="Proteomes" id="UP000807306"/>
    </source>
</evidence>
<keyword evidence="1 3" id="KW-0547">Nucleotide-binding</keyword>
<feature type="region of interest" description="Disordered" evidence="4">
    <location>
        <begin position="385"/>
        <end position="417"/>
    </location>
</feature>
<feature type="region of interest" description="Disordered" evidence="4">
    <location>
        <begin position="267"/>
        <end position="317"/>
    </location>
</feature>
<feature type="compositionally biased region" description="Polar residues" evidence="4">
    <location>
        <begin position="269"/>
        <end position="286"/>
    </location>
</feature>
<dbReference type="CDD" id="cd14008">
    <property type="entry name" value="STKc_LKB1_CaMKK"/>
    <property type="match status" value="1"/>
</dbReference>
<dbReference type="PANTHER" id="PTHR24348">
    <property type="entry name" value="SERINE/THREONINE-PROTEIN KINASE UNC-51-RELATED"/>
    <property type="match status" value="1"/>
</dbReference>
<dbReference type="OrthoDB" id="68483at2759"/>
<keyword evidence="6" id="KW-0418">Kinase</keyword>
<accession>A0A9P6JU82</accession>
<dbReference type="SUPFAM" id="SSF56112">
    <property type="entry name" value="Protein kinase-like (PK-like)"/>
    <property type="match status" value="1"/>
</dbReference>
<dbReference type="Proteomes" id="UP000807306">
    <property type="component" value="Unassembled WGS sequence"/>
</dbReference>
<dbReference type="GO" id="GO:0005524">
    <property type="term" value="F:ATP binding"/>
    <property type="evidence" value="ECO:0007669"/>
    <property type="project" value="UniProtKB-UniRule"/>
</dbReference>
<evidence type="ECO:0000256" key="1">
    <source>
        <dbReference type="ARBA" id="ARBA00022741"/>
    </source>
</evidence>
<feature type="compositionally biased region" description="Basic residues" evidence="4">
    <location>
        <begin position="689"/>
        <end position="699"/>
    </location>
</feature>
<feature type="compositionally biased region" description="Polar residues" evidence="4">
    <location>
        <begin position="894"/>
        <end position="903"/>
    </location>
</feature>
<dbReference type="GO" id="GO:0005737">
    <property type="term" value="C:cytoplasm"/>
    <property type="evidence" value="ECO:0007669"/>
    <property type="project" value="TreeGrafter"/>
</dbReference>
<keyword evidence="2 3" id="KW-0067">ATP-binding</keyword>
<dbReference type="Gene3D" id="3.30.200.20">
    <property type="entry name" value="Phosphorylase Kinase, domain 1"/>
    <property type="match status" value="1"/>
</dbReference>
<feature type="compositionally biased region" description="Acidic residues" evidence="4">
    <location>
        <begin position="927"/>
        <end position="941"/>
    </location>
</feature>
<dbReference type="Gene3D" id="1.10.510.10">
    <property type="entry name" value="Transferase(Phosphotransferase) domain 1"/>
    <property type="match status" value="1"/>
</dbReference>
<evidence type="ECO:0000256" key="4">
    <source>
        <dbReference type="SAM" id="MobiDB-lite"/>
    </source>
</evidence>
<evidence type="ECO:0000259" key="5">
    <source>
        <dbReference type="PROSITE" id="PS50011"/>
    </source>
</evidence>
<dbReference type="SMART" id="SM00220">
    <property type="entry name" value="S_TKc"/>
    <property type="match status" value="1"/>
</dbReference>
<feature type="domain" description="Protein kinase" evidence="5">
    <location>
        <begin position="29"/>
        <end position="449"/>
    </location>
</feature>
<feature type="compositionally biased region" description="Basic and acidic residues" evidence="4">
    <location>
        <begin position="659"/>
        <end position="668"/>
    </location>
</feature>
<dbReference type="InterPro" id="IPR045269">
    <property type="entry name" value="Atg1-like"/>
</dbReference>
<gene>
    <name evidence="6" type="ORF">CPB83DRAFT_416526</name>
</gene>
<name>A0A9P6JU82_9AGAR</name>
<protein>
    <submittedName>
        <fullName evidence="6">Kinase-like domain-containing protein</fullName>
    </submittedName>
</protein>
<evidence type="ECO:0000256" key="3">
    <source>
        <dbReference type="PROSITE-ProRule" id="PRU10141"/>
    </source>
</evidence>
<reference evidence="6" key="1">
    <citation type="submission" date="2020-11" db="EMBL/GenBank/DDBJ databases">
        <authorList>
            <consortium name="DOE Joint Genome Institute"/>
            <person name="Ahrendt S."/>
            <person name="Riley R."/>
            <person name="Andreopoulos W."/>
            <person name="Labutti K."/>
            <person name="Pangilinan J."/>
            <person name="Ruiz-Duenas F.J."/>
            <person name="Barrasa J.M."/>
            <person name="Sanchez-Garcia M."/>
            <person name="Camarero S."/>
            <person name="Miyauchi S."/>
            <person name="Serrano A."/>
            <person name="Linde D."/>
            <person name="Babiker R."/>
            <person name="Drula E."/>
            <person name="Ayuso-Fernandez I."/>
            <person name="Pacheco R."/>
            <person name="Padilla G."/>
            <person name="Ferreira P."/>
            <person name="Barriuso J."/>
            <person name="Kellner H."/>
            <person name="Castanera R."/>
            <person name="Alfaro M."/>
            <person name="Ramirez L."/>
            <person name="Pisabarro A.G."/>
            <person name="Kuo A."/>
            <person name="Tritt A."/>
            <person name="Lipzen A."/>
            <person name="He G."/>
            <person name="Yan M."/>
            <person name="Ng V."/>
            <person name="Cullen D."/>
            <person name="Martin F."/>
            <person name="Rosso M.-N."/>
            <person name="Henrissat B."/>
            <person name="Hibbett D."/>
            <person name="Martinez A.T."/>
            <person name="Grigoriev I.V."/>
        </authorList>
    </citation>
    <scope>NUCLEOTIDE SEQUENCE</scope>
    <source>
        <strain evidence="6">CBS 506.95</strain>
    </source>
</reference>
<comment type="caution">
    <text evidence="6">The sequence shown here is derived from an EMBL/GenBank/DDBJ whole genome shotgun (WGS) entry which is preliminary data.</text>
</comment>
<feature type="region of interest" description="Disordered" evidence="4">
    <location>
        <begin position="617"/>
        <end position="641"/>
    </location>
</feature>
<feature type="compositionally biased region" description="Basic and acidic residues" evidence="4">
    <location>
        <begin position="617"/>
        <end position="630"/>
    </location>
</feature>
<feature type="compositionally biased region" description="Basic residues" evidence="4">
    <location>
        <begin position="910"/>
        <end position="923"/>
    </location>
</feature>
<dbReference type="InterPro" id="IPR000719">
    <property type="entry name" value="Prot_kinase_dom"/>
</dbReference>